<feature type="compositionally biased region" description="Acidic residues" evidence="1">
    <location>
        <begin position="144"/>
        <end position="159"/>
    </location>
</feature>
<accession>A0A4P9Z3J2</accession>
<dbReference type="GO" id="GO:0006396">
    <property type="term" value="P:RNA processing"/>
    <property type="evidence" value="ECO:0007669"/>
    <property type="project" value="InterPro"/>
</dbReference>
<feature type="compositionally biased region" description="Acidic residues" evidence="1">
    <location>
        <begin position="178"/>
        <end position="188"/>
    </location>
</feature>
<feature type="compositionally biased region" description="Gly residues" evidence="1">
    <location>
        <begin position="302"/>
        <end position="312"/>
    </location>
</feature>
<feature type="compositionally biased region" description="Pro residues" evidence="1">
    <location>
        <begin position="209"/>
        <end position="236"/>
    </location>
</feature>
<dbReference type="AlphaFoldDB" id="A0A4P9Z3J2"/>
<feature type="compositionally biased region" description="Low complexity" evidence="1">
    <location>
        <begin position="346"/>
        <end position="363"/>
    </location>
</feature>
<reference evidence="4" key="1">
    <citation type="journal article" date="2018" name="Nat. Microbiol.">
        <title>Leveraging single-cell genomics to expand the fungal tree of life.</title>
        <authorList>
            <person name="Ahrendt S.R."/>
            <person name="Quandt C.A."/>
            <person name="Ciobanu D."/>
            <person name="Clum A."/>
            <person name="Salamov A."/>
            <person name="Andreopoulos B."/>
            <person name="Cheng J.F."/>
            <person name="Woyke T."/>
            <person name="Pelin A."/>
            <person name="Henrissat B."/>
            <person name="Reynolds N.K."/>
            <person name="Benny G.L."/>
            <person name="Smith M.E."/>
            <person name="James T.Y."/>
            <person name="Grigoriev I.V."/>
        </authorList>
    </citation>
    <scope>NUCLEOTIDE SEQUENCE [LARGE SCALE GENOMIC DNA]</scope>
    <source>
        <strain evidence="4">Benny S71-1</strain>
    </source>
</reference>
<gene>
    <name evidence="3" type="ORF">SYNPS1DRAFT_27312</name>
</gene>
<keyword evidence="4" id="KW-1185">Reference proteome</keyword>
<protein>
    <recommendedName>
        <fullName evidence="2">Wbp11/ELF5/Saf1 N-terminal domain-containing protein</fullName>
    </recommendedName>
</protein>
<sequence length="385" mass="42455">MGRNRNYNPVEAHRKAMHKREVKKHKEERRKQRESKLATANLTELREQVEQYTVLEANDRLDAASRKKFEQAKSRLQKATKVQQASARPVTNMQIIGMLTRYMQELRQNRPRTDDRMHADGDKDARRDEDEMPSSEGGSASDTDSQEDSESDAASDDMPELPPDSPPEANHTSREDGSDGAEEEDLPDLPEGTPPPLPEEVEERANTRPGPPMHYPMRPPAYPPMHYPPPPPPPPHMMYDEPYQLFPQAQPPPPPPPPPRPAAAASMTATNATISAQPQLRDLHKELTTLVPTAVRRKREGTTGGGGGGGGGRHPREEDSGAEPSLATKRMRINTAPGLDPEHETPAAATVATTAAAAARPAAQPSSTRLQDEYSNFMKEMEGLL</sequence>
<feature type="compositionally biased region" description="Basic and acidic residues" evidence="1">
    <location>
        <begin position="107"/>
        <end position="129"/>
    </location>
</feature>
<evidence type="ECO:0000313" key="4">
    <source>
        <dbReference type="Proteomes" id="UP000278143"/>
    </source>
</evidence>
<feature type="region of interest" description="Disordered" evidence="1">
    <location>
        <begin position="106"/>
        <end position="374"/>
    </location>
</feature>
<dbReference type="Proteomes" id="UP000278143">
    <property type="component" value="Unassembled WGS sequence"/>
</dbReference>
<evidence type="ECO:0000256" key="1">
    <source>
        <dbReference type="SAM" id="MobiDB-lite"/>
    </source>
</evidence>
<dbReference type="Pfam" id="PF09429">
    <property type="entry name" value="Wbp11"/>
    <property type="match status" value="1"/>
</dbReference>
<feature type="compositionally biased region" description="Polar residues" evidence="1">
    <location>
        <begin position="267"/>
        <end position="278"/>
    </location>
</feature>
<feature type="compositionally biased region" description="Pro residues" evidence="1">
    <location>
        <begin position="249"/>
        <end position="261"/>
    </location>
</feature>
<evidence type="ECO:0000313" key="3">
    <source>
        <dbReference type="EMBL" id="RKP27026.1"/>
    </source>
</evidence>
<dbReference type="OrthoDB" id="5597581at2759"/>
<dbReference type="InterPro" id="IPR019007">
    <property type="entry name" value="Wbp11/ELF5/Saf1_N"/>
</dbReference>
<feature type="domain" description="Wbp11/ELF5/Saf1 N-terminal" evidence="2">
    <location>
        <begin position="5"/>
        <end position="81"/>
    </location>
</feature>
<dbReference type="EMBL" id="KZ989286">
    <property type="protein sequence ID" value="RKP27026.1"/>
    <property type="molecule type" value="Genomic_DNA"/>
</dbReference>
<organism evidence="3 4">
    <name type="scientific">Syncephalis pseudoplumigaleata</name>
    <dbReference type="NCBI Taxonomy" id="1712513"/>
    <lineage>
        <taxon>Eukaryota</taxon>
        <taxon>Fungi</taxon>
        <taxon>Fungi incertae sedis</taxon>
        <taxon>Zoopagomycota</taxon>
        <taxon>Zoopagomycotina</taxon>
        <taxon>Zoopagomycetes</taxon>
        <taxon>Zoopagales</taxon>
        <taxon>Piptocephalidaceae</taxon>
        <taxon>Syncephalis</taxon>
    </lineage>
</organism>
<evidence type="ECO:0000259" key="2">
    <source>
        <dbReference type="Pfam" id="PF09429"/>
    </source>
</evidence>
<proteinExistence type="predicted"/>
<feature type="compositionally biased region" description="Basic residues" evidence="1">
    <location>
        <begin position="15"/>
        <end position="28"/>
    </location>
</feature>
<name>A0A4P9Z3J2_9FUNG</name>
<feature type="region of interest" description="Disordered" evidence="1">
    <location>
        <begin position="1"/>
        <end position="36"/>
    </location>
</feature>